<keyword evidence="15" id="KW-1185">Reference proteome</keyword>
<dbReference type="Gene3D" id="1.20.950.20">
    <property type="entry name" value="Transmembrane di-heme cytochromes, Chain C"/>
    <property type="match status" value="1"/>
</dbReference>
<organism evidence="14 15">
    <name type="scientific">Desulfocapsa sulfexigens (strain DSM 10523 / SB164P1)</name>
    <dbReference type="NCBI Taxonomy" id="1167006"/>
    <lineage>
        <taxon>Bacteria</taxon>
        <taxon>Pseudomonadati</taxon>
        <taxon>Thermodesulfobacteriota</taxon>
        <taxon>Desulfobulbia</taxon>
        <taxon>Desulfobulbales</taxon>
        <taxon>Desulfocapsaceae</taxon>
        <taxon>Desulfocapsa</taxon>
    </lineage>
</organism>
<comment type="similarity">
    <text evidence="2">Belongs to the HupC/HyaC/HydC family.</text>
</comment>
<dbReference type="GO" id="GO:0022904">
    <property type="term" value="P:respiratory electron transport chain"/>
    <property type="evidence" value="ECO:0007669"/>
    <property type="project" value="InterPro"/>
</dbReference>
<keyword evidence="10" id="KW-0408">Iron</keyword>
<dbReference type="GO" id="GO:0005886">
    <property type="term" value="C:plasma membrane"/>
    <property type="evidence" value="ECO:0007669"/>
    <property type="project" value="UniProtKB-SubCell"/>
</dbReference>
<dbReference type="EMBL" id="CP003985">
    <property type="protein sequence ID" value="AGF77726.1"/>
    <property type="molecule type" value="Genomic_DNA"/>
</dbReference>
<feature type="transmembrane region" description="Helical" evidence="12">
    <location>
        <begin position="54"/>
        <end position="78"/>
    </location>
</feature>
<dbReference type="PRINTS" id="PR00161">
    <property type="entry name" value="NIHGNASECYTB"/>
</dbReference>
<dbReference type="PANTHER" id="PTHR30485">
    <property type="entry name" value="NI/FE-HYDROGENASE 1 B-TYPE CYTOCHROME SUBUNIT"/>
    <property type="match status" value="1"/>
</dbReference>
<evidence type="ECO:0000256" key="2">
    <source>
        <dbReference type="ARBA" id="ARBA00008622"/>
    </source>
</evidence>
<keyword evidence="3" id="KW-0813">Transport</keyword>
<evidence type="ECO:0000256" key="12">
    <source>
        <dbReference type="SAM" id="Phobius"/>
    </source>
</evidence>
<gene>
    <name evidence="14" type="ordered locus">UWK_01158</name>
</gene>
<dbReference type="Pfam" id="PF01292">
    <property type="entry name" value="Ni_hydr_CYTB"/>
    <property type="match status" value="1"/>
</dbReference>
<feature type="transmembrane region" description="Helical" evidence="12">
    <location>
        <begin position="168"/>
        <end position="189"/>
    </location>
</feature>
<keyword evidence="7" id="KW-0479">Metal-binding</keyword>
<evidence type="ECO:0000256" key="8">
    <source>
        <dbReference type="ARBA" id="ARBA00022982"/>
    </source>
</evidence>
<evidence type="ECO:0000313" key="15">
    <source>
        <dbReference type="Proteomes" id="UP000011721"/>
    </source>
</evidence>
<evidence type="ECO:0000256" key="7">
    <source>
        <dbReference type="ARBA" id="ARBA00022723"/>
    </source>
</evidence>
<dbReference type="OrthoDB" id="197262at2"/>
<dbReference type="GO" id="GO:0009055">
    <property type="term" value="F:electron transfer activity"/>
    <property type="evidence" value="ECO:0007669"/>
    <property type="project" value="InterPro"/>
</dbReference>
<dbReference type="AlphaFoldDB" id="M1PMQ3"/>
<evidence type="ECO:0000256" key="9">
    <source>
        <dbReference type="ARBA" id="ARBA00022989"/>
    </source>
</evidence>
<dbReference type="SUPFAM" id="SSF81342">
    <property type="entry name" value="Transmembrane di-heme cytochromes"/>
    <property type="match status" value="1"/>
</dbReference>
<keyword evidence="9 12" id="KW-1133">Transmembrane helix</keyword>
<evidence type="ECO:0000256" key="6">
    <source>
        <dbReference type="ARBA" id="ARBA00022692"/>
    </source>
</evidence>
<sequence length="214" mass="24567">MNYEVKNVWSVLLRLYHWALVLSIVALVVTGFYINNPWTNTTLEGSVSFPMAVMRYIHFVAGYLFTAAVLVRIFLFVFGNKQERIMDILPVTPRNLKSLATTIGYYSYLSEKHDSRLGHNTLAGIFYLITIIAALFQLASGFYMLYPEAGFWQGMGGTLFGSQQEGRFLHHLLMWYFILFAFAHVYMVVWNDLKSPEGLVSSIFTGKKFKRKNA</sequence>
<dbReference type="InterPro" id="IPR051542">
    <property type="entry name" value="Hydrogenase_cytochrome"/>
</dbReference>
<dbReference type="HOGENOM" id="CLU_075520_0_1_7"/>
<dbReference type="eggNOG" id="COG1969">
    <property type="taxonomic scope" value="Bacteria"/>
</dbReference>
<dbReference type="InterPro" id="IPR011577">
    <property type="entry name" value="Cyt_b561_bac/Ni-Hgenase"/>
</dbReference>
<dbReference type="STRING" id="1167006.UWK_01158"/>
<evidence type="ECO:0000256" key="1">
    <source>
        <dbReference type="ARBA" id="ARBA00004651"/>
    </source>
</evidence>
<feature type="transmembrane region" description="Helical" evidence="12">
    <location>
        <begin position="125"/>
        <end position="146"/>
    </location>
</feature>
<evidence type="ECO:0000256" key="11">
    <source>
        <dbReference type="ARBA" id="ARBA00023136"/>
    </source>
</evidence>
<dbReference type="GO" id="GO:0020037">
    <property type="term" value="F:heme binding"/>
    <property type="evidence" value="ECO:0007669"/>
    <property type="project" value="TreeGrafter"/>
</dbReference>
<dbReference type="RefSeq" id="WP_015403420.1">
    <property type="nucleotide sequence ID" value="NC_020304.1"/>
</dbReference>
<dbReference type="Proteomes" id="UP000011721">
    <property type="component" value="Chromosome"/>
</dbReference>
<feature type="domain" description="Cytochrome b561 bacterial/Ni-hydrogenase" evidence="13">
    <location>
        <begin position="8"/>
        <end position="206"/>
    </location>
</feature>
<dbReference type="KEGG" id="dsf:UWK_01158"/>
<keyword evidence="4" id="KW-1003">Cell membrane</keyword>
<dbReference type="InterPro" id="IPR000516">
    <property type="entry name" value="Ni-dep_Hydgase_cyt-B"/>
</dbReference>
<comment type="subcellular location">
    <subcellularLocation>
        <location evidence="1">Cell membrane</location>
        <topology evidence="1">Multi-pass membrane protein</topology>
    </subcellularLocation>
</comment>
<keyword evidence="11 12" id="KW-0472">Membrane</keyword>
<evidence type="ECO:0000256" key="10">
    <source>
        <dbReference type="ARBA" id="ARBA00023004"/>
    </source>
</evidence>
<dbReference type="PANTHER" id="PTHR30485:SF0">
    <property type="entry name" value="NI_FE-HYDROGENASE 1 B-TYPE CYTOCHROME SUBUNIT-RELATED"/>
    <property type="match status" value="1"/>
</dbReference>
<evidence type="ECO:0000256" key="3">
    <source>
        <dbReference type="ARBA" id="ARBA00022448"/>
    </source>
</evidence>
<dbReference type="NCBIfam" id="TIGR02125">
    <property type="entry name" value="CytB-hydogenase"/>
    <property type="match status" value="1"/>
</dbReference>
<proteinExistence type="inferred from homology"/>
<evidence type="ECO:0000256" key="4">
    <source>
        <dbReference type="ARBA" id="ARBA00022475"/>
    </source>
</evidence>
<dbReference type="InterPro" id="IPR016174">
    <property type="entry name" value="Di-haem_cyt_TM"/>
</dbReference>
<keyword evidence="5" id="KW-0349">Heme</keyword>
<accession>M1PMQ3</accession>
<evidence type="ECO:0000313" key="14">
    <source>
        <dbReference type="EMBL" id="AGF77726.1"/>
    </source>
</evidence>
<name>M1PMQ3_DESSD</name>
<dbReference type="GO" id="GO:0005506">
    <property type="term" value="F:iron ion binding"/>
    <property type="evidence" value="ECO:0007669"/>
    <property type="project" value="InterPro"/>
</dbReference>
<protein>
    <submittedName>
        <fullName evidence="14">Ni/Fe-hydrogenase, b-type cytochrome subunit</fullName>
    </submittedName>
</protein>
<evidence type="ECO:0000259" key="13">
    <source>
        <dbReference type="Pfam" id="PF01292"/>
    </source>
</evidence>
<reference evidence="15" key="1">
    <citation type="journal article" date="2013" name="Stand. Genomic Sci.">
        <title>Complete genome sequence of Desulfocapsa sulfexigens, a marine deltaproteobacterium specialized in disproportionating inorganic sulfur compounds.</title>
        <authorList>
            <person name="Finster K.W."/>
            <person name="Kjeldsen K.U."/>
            <person name="Kube M."/>
            <person name="Reinhardt R."/>
            <person name="Mussmann M."/>
            <person name="Amann R."/>
            <person name="Schreiber L."/>
        </authorList>
    </citation>
    <scope>NUCLEOTIDE SEQUENCE [LARGE SCALE GENOMIC DNA]</scope>
    <source>
        <strain evidence="15">DSM 10523 / SB164P1</strain>
    </source>
</reference>
<feature type="transmembrane region" description="Helical" evidence="12">
    <location>
        <begin position="12"/>
        <end position="34"/>
    </location>
</feature>
<keyword evidence="8" id="KW-0249">Electron transport</keyword>
<evidence type="ECO:0000256" key="5">
    <source>
        <dbReference type="ARBA" id="ARBA00022617"/>
    </source>
</evidence>
<keyword evidence="6 12" id="KW-0812">Transmembrane</keyword>